<dbReference type="Pfam" id="PF00501">
    <property type="entry name" value="AMP-binding"/>
    <property type="match status" value="1"/>
</dbReference>
<organism evidence="3 4">
    <name type="scientific">Enterococcus aquimarinus</name>
    <dbReference type="NCBI Taxonomy" id="328396"/>
    <lineage>
        <taxon>Bacteria</taxon>
        <taxon>Bacillati</taxon>
        <taxon>Bacillota</taxon>
        <taxon>Bacilli</taxon>
        <taxon>Lactobacillales</taxon>
        <taxon>Enterococcaceae</taxon>
        <taxon>Enterococcus</taxon>
    </lineage>
</organism>
<dbReference type="RefSeq" id="WP_071874412.1">
    <property type="nucleotide sequence ID" value="NZ_JBHSHF010000020.1"/>
</dbReference>
<gene>
    <name evidence="3" type="ORF">RU93_GL001698</name>
</gene>
<accession>A0A1L8QUL7</accession>
<name>A0A1L8QUL7_9ENTE</name>
<evidence type="ECO:0000256" key="1">
    <source>
        <dbReference type="SAM" id="Phobius"/>
    </source>
</evidence>
<keyword evidence="4" id="KW-1185">Reference proteome</keyword>
<reference evidence="3 4" key="1">
    <citation type="submission" date="2014-12" db="EMBL/GenBank/DDBJ databases">
        <title>Draft genome sequences of 29 type strains of Enterococci.</title>
        <authorList>
            <person name="Zhong Z."/>
            <person name="Sun Z."/>
            <person name="Liu W."/>
            <person name="Zhang W."/>
            <person name="Zhang H."/>
        </authorList>
    </citation>
    <scope>NUCLEOTIDE SEQUENCE [LARGE SCALE GENOMIC DNA]</scope>
    <source>
        <strain evidence="3 4">DSM 17690</strain>
    </source>
</reference>
<dbReference type="SUPFAM" id="SSF56801">
    <property type="entry name" value="Acetyl-CoA synthetase-like"/>
    <property type="match status" value="1"/>
</dbReference>
<dbReference type="PANTHER" id="PTHR43767">
    <property type="entry name" value="LONG-CHAIN-FATTY-ACID--COA LIGASE"/>
    <property type="match status" value="1"/>
</dbReference>
<sequence>MPDHTMIPLNLYSNYEEYAQFFPNSELIFDEILVAFPELALRSTYQNSLEVILQRAYQLSALGVKKGDKVIIFKSPKFDTYLLAVAVSYLGAVPAMISYHFPAKTMEIFGERLAQPFIIYDQQTEPVIAQLANYPTEKQISVAQLLATSYEPVPQEKLALEEISYITHTSGTTGVPKLICHSAQSMGWRTTWQREVFGKIKEKGLLAFHISPVHSRFNIGISSAMAFGFSLMPLASPKVDSLITMLEKEQPLALETHPNNFVQWQEATRKAPHAFSSIRYYHSTFDAINNQTMAAFLTASAANDPVFLQVYGQSECGPMILKSHRLSTIHENNARDMGFGLGELTKARIADENGHPLPANTPGNIHFRSKGRALTYFKEDERFTENCYDIWWDSGDYGVMNVEGALFLKDRQVDLIQSIDSSLALEDLLLDKLDFLSEVVIVKDKEHYPQPILALAADAEMDWDAWWQAVEDLPHLNKAILLDFDAIPRTATMKVQRRKLEAMLANSLI</sequence>
<dbReference type="PANTHER" id="PTHR43767:SF1">
    <property type="entry name" value="NONRIBOSOMAL PEPTIDE SYNTHASE PES1 (EUROFUNG)-RELATED"/>
    <property type="match status" value="1"/>
</dbReference>
<protein>
    <submittedName>
        <fullName evidence="3">AMP-binding protein</fullName>
    </submittedName>
</protein>
<dbReference type="InterPro" id="IPR042099">
    <property type="entry name" value="ANL_N_sf"/>
</dbReference>
<evidence type="ECO:0000313" key="3">
    <source>
        <dbReference type="EMBL" id="OJG11211.1"/>
    </source>
</evidence>
<keyword evidence="1" id="KW-1133">Transmembrane helix</keyword>
<dbReference type="InterPro" id="IPR000873">
    <property type="entry name" value="AMP-dep_synth/lig_dom"/>
</dbReference>
<dbReference type="EMBL" id="JXKD01000004">
    <property type="protein sequence ID" value="OJG11211.1"/>
    <property type="molecule type" value="Genomic_DNA"/>
</dbReference>
<evidence type="ECO:0000313" key="4">
    <source>
        <dbReference type="Proteomes" id="UP000182149"/>
    </source>
</evidence>
<dbReference type="InterPro" id="IPR020845">
    <property type="entry name" value="AMP-binding_CS"/>
</dbReference>
<feature type="transmembrane region" description="Helical" evidence="1">
    <location>
        <begin position="81"/>
        <end position="101"/>
    </location>
</feature>
<dbReference type="OrthoDB" id="9778383at2"/>
<dbReference type="STRING" id="328396.RU93_GL001698"/>
<keyword evidence="1" id="KW-0812">Transmembrane</keyword>
<proteinExistence type="predicted"/>
<dbReference type="InterPro" id="IPR050237">
    <property type="entry name" value="ATP-dep_AMP-bd_enzyme"/>
</dbReference>
<keyword evidence="1" id="KW-0472">Membrane</keyword>
<dbReference type="PROSITE" id="PS00455">
    <property type="entry name" value="AMP_BINDING"/>
    <property type="match status" value="1"/>
</dbReference>
<dbReference type="AlphaFoldDB" id="A0A1L8QUL7"/>
<evidence type="ECO:0000259" key="2">
    <source>
        <dbReference type="Pfam" id="PF00501"/>
    </source>
</evidence>
<feature type="domain" description="AMP-dependent synthetase/ligase" evidence="2">
    <location>
        <begin position="42"/>
        <end position="377"/>
    </location>
</feature>
<dbReference type="Proteomes" id="UP000182149">
    <property type="component" value="Unassembled WGS sequence"/>
</dbReference>
<dbReference type="Gene3D" id="3.40.50.12780">
    <property type="entry name" value="N-terminal domain of ligase-like"/>
    <property type="match status" value="1"/>
</dbReference>
<comment type="caution">
    <text evidence="3">The sequence shown here is derived from an EMBL/GenBank/DDBJ whole genome shotgun (WGS) entry which is preliminary data.</text>
</comment>